<evidence type="ECO:0000313" key="2">
    <source>
        <dbReference type="Proteomes" id="UP000501690"/>
    </source>
</evidence>
<reference evidence="1 2" key="1">
    <citation type="submission" date="2019-04" db="EMBL/GenBank/DDBJ databases">
        <title>An improved genome assembly and genetic linkage map for asparagus bean, Vigna unguiculata ssp. sesquipedialis.</title>
        <authorList>
            <person name="Xia Q."/>
            <person name="Zhang R."/>
            <person name="Dong Y."/>
        </authorList>
    </citation>
    <scope>NUCLEOTIDE SEQUENCE [LARGE SCALE GENOMIC DNA]</scope>
    <source>
        <tissue evidence="1">Leaf</tissue>
    </source>
</reference>
<protein>
    <submittedName>
        <fullName evidence="1">Uncharacterized protein</fullName>
    </submittedName>
</protein>
<dbReference type="EMBL" id="CP039351">
    <property type="protein sequence ID" value="QCE00400.1"/>
    <property type="molecule type" value="Genomic_DNA"/>
</dbReference>
<accession>A0A4D6MG30</accession>
<keyword evidence="2" id="KW-1185">Reference proteome</keyword>
<dbReference type="Proteomes" id="UP000501690">
    <property type="component" value="Linkage Group LG7"/>
</dbReference>
<organism evidence="1 2">
    <name type="scientific">Vigna unguiculata</name>
    <name type="common">Cowpea</name>
    <dbReference type="NCBI Taxonomy" id="3917"/>
    <lineage>
        <taxon>Eukaryota</taxon>
        <taxon>Viridiplantae</taxon>
        <taxon>Streptophyta</taxon>
        <taxon>Embryophyta</taxon>
        <taxon>Tracheophyta</taxon>
        <taxon>Spermatophyta</taxon>
        <taxon>Magnoliopsida</taxon>
        <taxon>eudicotyledons</taxon>
        <taxon>Gunneridae</taxon>
        <taxon>Pentapetalae</taxon>
        <taxon>rosids</taxon>
        <taxon>fabids</taxon>
        <taxon>Fabales</taxon>
        <taxon>Fabaceae</taxon>
        <taxon>Papilionoideae</taxon>
        <taxon>50 kb inversion clade</taxon>
        <taxon>NPAAA clade</taxon>
        <taxon>indigoferoid/millettioid clade</taxon>
        <taxon>Phaseoleae</taxon>
        <taxon>Vigna</taxon>
    </lineage>
</organism>
<name>A0A4D6MG30_VIGUN</name>
<proteinExistence type="predicted"/>
<dbReference type="AlphaFoldDB" id="A0A4D6MG30"/>
<sequence>MVDGVRNVSLVAVEVRFYLLPRGVMTVAAVAHAEFKFYGCVRVSEGGGVGCPNWFWIASSRHGGLKSWDSRRWFLIAFAETAPIGLPAVMVASET</sequence>
<evidence type="ECO:0000313" key="1">
    <source>
        <dbReference type="EMBL" id="QCE00400.1"/>
    </source>
</evidence>
<gene>
    <name evidence="1" type="ORF">DEO72_LG7g1690</name>
</gene>